<sequence>MFRNAELHRQSKKTAGRSYRRNEGADAKATERMDEKSERSKGVRANIGKLVDRKFPCLKSSSQVPLTASYMTTRQASWHGHHNISKGLIRHYLTLHLGNSKINLDK</sequence>
<dbReference type="Proteomes" id="UP000092460">
    <property type="component" value="Unassembled WGS sequence"/>
</dbReference>
<protein>
    <submittedName>
        <fullName evidence="2">Uncharacterized protein</fullName>
    </submittedName>
</protein>
<organism evidence="2 3">
    <name type="scientific">Glossina palpalis gambiensis</name>
    <dbReference type="NCBI Taxonomy" id="67801"/>
    <lineage>
        <taxon>Eukaryota</taxon>
        <taxon>Metazoa</taxon>
        <taxon>Ecdysozoa</taxon>
        <taxon>Arthropoda</taxon>
        <taxon>Hexapoda</taxon>
        <taxon>Insecta</taxon>
        <taxon>Pterygota</taxon>
        <taxon>Neoptera</taxon>
        <taxon>Endopterygota</taxon>
        <taxon>Diptera</taxon>
        <taxon>Brachycera</taxon>
        <taxon>Muscomorpha</taxon>
        <taxon>Hippoboscoidea</taxon>
        <taxon>Glossinidae</taxon>
        <taxon>Glossina</taxon>
    </lineage>
</organism>
<accession>A0A1B0C4P5</accession>
<evidence type="ECO:0000313" key="2">
    <source>
        <dbReference type="EnsemblMetazoa" id="GPPI049055-PA"/>
    </source>
</evidence>
<feature type="region of interest" description="Disordered" evidence="1">
    <location>
        <begin position="1"/>
        <end position="42"/>
    </location>
</feature>
<evidence type="ECO:0000313" key="3">
    <source>
        <dbReference type="Proteomes" id="UP000092460"/>
    </source>
</evidence>
<dbReference type="AlphaFoldDB" id="A0A1B0C4P5"/>
<dbReference type="VEuPathDB" id="VectorBase:GPPI049055"/>
<dbReference type="EMBL" id="JXJN01025570">
    <property type="status" value="NOT_ANNOTATED_CDS"/>
    <property type="molecule type" value="Genomic_DNA"/>
</dbReference>
<keyword evidence="3" id="KW-1185">Reference proteome</keyword>
<feature type="compositionally biased region" description="Basic and acidic residues" evidence="1">
    <location>
        <begin position="20"/>
        <end position="41"/>
    </location>
</feature>
<name>A0A1B0C4P5_9MUSC</name>
<reference evidence="3" key="1">
    <citation type="submission" date="2015-01" db="EMBL/GenBank/DDBJ databases">
        <authorList>
            <person name="Aksoy S."/>
            <person name="Warren W."/>
            <person name="Wilson R.K."/>
        </authorList>
    </citation>
    <scope>NUCLEOTIDE SEQUENCE [LARGE SCALE GENOMIC DNA]</scope>
    <source>
        <strain evidence="3">IAEA</strain>
    </source>
</reference>
<reference evidence="2" key="2">
    <citation type="submission" date="2020-05" db="UniProtKB">
        <authorList>
            <consortium name="EnsemblMetazoa"/>
        </authorList>
    </citation>
    <scope>IDENTIFICATION</scope>
    <source>
        <strain evidence="2">IAEA</strain>
    </source>
</reference>
<dbReference type="EnsemblMetazoa" id="GPPI049055-RA">
    <property type="protein sequence ID" value="GPPI049055-PA"/>
    <property type="gene ID" value="GPPI049055"/>
</dbReference>
<feature type="compositionally biased region" description="Basic residues" evidence="1">
    <location>
        <begin position="10"/>
        <end position="19"/>
    </location>
</feature>
<evidence type="ECO:0000256" key="1">
    <source>
        <dbReference type="SAM" id="MobiDB-lite"/>
    </source>
</evidence>
<proteinExistence type="predicted"/>